<dbReference type="Proteomes" id="UP000801492">
    <property type="component" value="Unassembled WGS sequence"/>
</dbReference>
<gene>
    <name evidence="1" type="ORF">ILUMI_27452</name>
</gene>
<dbReference type="EMBL" id="VTPC01091300">
    <property type="protein sequence ID" value="KAF2878715.1"/>
    <property type="molecule type" value="Genomic_DNA"/>
</dbReference>
<reference evidence="1" key="1">
    <citation type="submission" date="2019-08" db="EMBL/GenBank/DDBJ databases">
        <title>The genome of the North American firefly Photinus pyralis.</title>
        <authorList>
            <consortium name="Photinus pyralis genome working group"/>
            <person name="Fallon T.R."/>
            <person name="Sander Lower S.E."/>
            <person name="Weng J.-K."/>
        </authorList>
    </citation>
    <scope>NUCLEOTIDE SEQUENCE</scope>
    <source>
        <strain evidence="1">TRF0915ILg1</strain>
        <tissue evidence="1">Whole body</tissue>
    </source>
</reference>
<protein>
    <recommendedName>
        <fullName evidence="3">Reverse transcriptase domain-containing protein</fullName>
    </recommendedName>
</protein>
<keyword evidence="2" id="KW-1185">Reference proteome</keyword>
<name>A0A8K0FVM5_IGNLU</name>
<proteinExistence type="predicted"/>
<organism evidence="1 2">
    <name type="scientific">Ignelater luminosus</name>
    <name type="common">Cucubano</name>
    <name type="synonym">Pyrophorus luminosus</name>
    <dbReference type="NCBI Taxonomy" id="2038154"/>
    <lineage>
        <taxon>Eukaryota</taxon>
        <taxon>Metazoa</taxon>
        <taxon>Ecdysozoa</taxon>
        <taxon>Arthropoda</taxon>
        <taxon>Hexapoda</taxon>
        <taxon>Insecta</taxon>
        <taxon>Pterygota</taxon>
        <taxon>Neoptera</taxon>
        <taxon>Endopterygota</taxon>
        <taxon>Coleoptera</taxon>
        <taxon>Polyphaga</taxon>
        <taxon>Elateriformia</taxon>
        <taxon>Elateroidea</taxon>
        <taxon>Elateridae</taxon>
        <taxon>Agrypninae</taxon>
        <taxon>Pyrophorini</taxon>
        <taxon>Ignelater</taxon>
    </lineage>
</organism>
<sequence length="132" mass="15946">MIKQLIERTIEVNGEIFLCFIGIAKAFDSVVMEDIWNILQERDVYPGLIRNIKCKRDEDTMADRGLKTAEHGEEYRNTKKTRSEADRCHRPRRRWNEEIQYYLQQIGLEWNDAVKMAKDRKEWRRQITEEIN</sequence>
<dbReference type="OrthoDB" id="6810158at2759"/>
<dbReference type="AlphaFoldDB" id="A0A8K0FVM5"/>
<accession>A0A8K0FVM5</accession>
<evidence type="ECO:0000313" key="1">
    <source>
        <dbReference type="EMBL" id="KAF2878715.1"/>
    </source>
</evidence>
<evidence type="ECO:0000313" key="2">
    <source>
        <dbReference type="Proteomes" id="UP000801492"/>
    </source>
</evidence>
<comment type="caution">
    <text evidence="1">The sequence shown here is derived from an EMBL/GenBank/DDBJ whole genome shotgun (WGS) entry which is preliminary data.</text>
</comment>
<evidence type="ECO:0008006" key="3">
    <source>
        <dbReference type="Google" id="ProtNLM"/>
    </source>
</evidence>